<dbReference type="AlphaFoldDB" id="A0A1U7P4T4"/>
<organism evidence="1 2">
    <name type="scientific">Deinococcus marmoris</name>
    <dbReference type="NCBI Taxonomy" id="249408"/>
    <lineage>
        <taxon>Bacteria</taxon>
        <taxon>Thermotogati</taxon>
        <taxon>Deinococcota</taxon>
        <taxon>Deinococci</taxon>
        <taxon>Deinococcales</taxon>
        <taxon>Deinococcaceae</taxon>
        <taxon>Deinococcus</taxon>
    </lineage>
</organism>
<name>A0A1U7P4T4_9DEIO</name>
<proteinExistence type="predicted"/>
<dbReference type="OrthoDB" id="9879487at2"/>
<accession>A0A1U7P4T4</accession>
<keyword evidence="2" id="KW-1185">Reference proteome</keyword>
<dbReference type="STRING" id="249408.BOO71_0000532"/>
<sequence length="132" mass="14557">MSKQILDAGDEVVITRDSWSAQQACVVSMDEYGTYTLAAEGGSAAGLILHMKRTELIRCNGDLQIGDWVRVNGTCEQAVSMDVDTLEDEPGLIVDDYPEKGGPDFKVFLQGENRPYECRAGQLTRVARKDQQ</sequence>
<protein>
    <submittedName>
        <fullName evidence="1">Uncharacterized protein</fullName>
    </submittedName>
</protein>
<dbReference type="EMBL" id="MSTI01000007">
    <property type="protein sequence ID" value="OLV20168.1"/>
    <property type="molecule type" value="Genomic_DNA"/>
</dbReference>
<evidence type="ECO:0000313" key="1">
    <source>
        <dbReference type="EMBL" id="OLV20168.1"/>
    </source>
</evidence>
<gene>
    <name evidence="1" type="ORF">BOO71_0000532</name>
</gene>
<dbReference type="RefSeq" id="WP_075830124.1">
    <property type="nucleotide sequence ID" value="NZ_MSTI01000007.1"/>
</dbReference>
<comment type="caution">
    <text evidence="1">The sequence shown here is derived from an EMBL/GenBank/DDBJ whole genome shotgun (WGS) entry which is preliminary data.</text>
</comment>
<dbReference type="Proteomes" id="UP000186607">
    <property type="component" value="Unassembled WGS sequence"/>
</dbReference>
<reference evidence="1 2" key="1">
    <citation type="submission" date="2017-01" db="EMBL/GenBank/DDBJ databases">
        <title>Genome Analysis of Deinococcus marmoris KOPRI26562.</title>
        <authorList>
            <person name="Kim J.H."/>
            <person name="Oh H.-M."/>
        </authorList>
    </citation>
    <scope>NUCLEOTIDE SEQUENCE [LARGE SCALE GENOMIC DNA]</scope>
    <source>
        <strain evidence="1 2">KOPRI26562</strain>
    </source>
</reference>
<evidence type="ECO:0000313" key="2">
    <source>
        <dbReference type="Proteomes" id="UP000186607"/>
    </source>
</evidence>